<keyword evidence="2" id="KW-0802">TPR repeat</keyword>
<keyword evidence="1" id="KW-0677">Repeat</keyword>
<evidence type="ECO:0000256" key="2">
    <source>
        <dbReference type="ARBA" id="ARBA00022803"/>
    </source>
</evidence>
<dbReference type="InterPro" id="IPR044059">
    <property type="entry name" value="Csn1/TTC4_wheel"/>
</dbReference>
<reference evidence="4" key="1">
    <citation type="submission" date="2015-10" db="EMBL/GenBank/DDBJ databases">
        <title>Daphnia magna gene sets from two clonal populations assembled and annotated with EvidentialGene.</title>
        <authorList>
            <person name="Gilbert D."/>
            <person name="Podicheti R."/>
            <person name="Orsini L."/>
            <person name="Colbourne J."/>
            <person name="Pfrender M."/>
        </authorList>
    </citation>
    <scope>NUCLEOTIDE SEQUENCE</scope>
</reference>
<dbReference type="GO" id="GO:0030544">
    <property type="term" value="F:Hsp70 protein binding"/>
    <property type="evidence" value="ECO:0007669"/>
    <property type="project" value="TreeGrafter"/>
</dbReference>
<name>A0A0P5D426_9CRUS</name>
<protein>
    <submittedName>
        <fullName evidence="4">DNA polymerase interacting tpr containing protein of 47kD</fullName>
    </submittedName>
</protein>
<dbReference type="GO" id="GO:0005634">
    <property type="term" value="C:nucleus"/>
    <property type="evidence" value="ECO:0007669"/>
    <property type="project" value="TreeGrafter"/>
</dbReference>
<dbReference type="GO" id="GO:0006457">
    <property type="term" value="P:protein folding"/>
    <property type="evidence" value="ECO:0007669"/>
    <property type="project" value="TreeGrafter"/>
</dbReference>
<evidence type="ECO:0000313" key="4">
    <source>
        <dbReference type="EMBL" id="JAI80392.1"/>
    </source>
</evidence>
<dbReference type="SMART" id="SM00028">
    <property type="entry name" value="TPR"/>
    <property type="match status" value="3"/>
</dbReference>
<dbReference type="PANTHER" id="PTHR46035">
    <property type="entry name" value="TETRATRICOPEPTIDE REPEAT PROTEIN 4"/>
    <property type="match status" value="1"/>
</dbReference>
<dbReference type="Gene3D" id="1.25.40.10">
    <property type="entry name" value="Tetratricopeptide repeat domain"/>
    <property type="match status" value="1"/>
</dbReference>
<dbReference type="CDD" id="cd21380">
    <property type="entry name" value="CTWD_Cns1"/>
    <property type="match status" value="1"/>
</dbReference>
<dbReference type="SUPFAM" id="SSF48452">
    <property type="entry name" value="TPR-like"/>
    <property type="match status" value="1"/>
</dbReference>
<accession>A0A0P5D426</accession>
<organism evidence="4">
    <name type="scientific">Daphnia magna</name>
    <dbReference type="NCBI Taxonomy" id="35525"/>
    <lineage>
        <taxon>Eukaryota</taxon>
        <taxon>Metazoa</taxon>
        <taxon>Ecdysozoa</taxon>
        <taxon>Arthropoda</taxon>
        <taxon>Crustacea</taxon>
        <taxon>Branchiopoda</taxon>
        <taxon>Diplostraca</taxon>
        <taxon>Cladocera</taxon>
        <taxon>Anomopoda</taxon>
        <taxon>Daphniidae</taxon>
        <taxon>Daphnia</taxon>
    </lineage>
</organism>
<proteinExistence type="inferred from homology"/>
<sequence>MTEQKKDMSEEEKHQLALKLDQDLEEFINSRKNTPYSEGWKEETWEQEMEQHPFFMKKLPEEGEPLPPLLEAFQQLKYDPDENTTEDLALAYKNDGNFNFKLKKYRFAIANYTEGLKQKCGNVELEANLYLNRAACQFHLGNYRSSLNDSLQAAKLKPDYTKAIVRAAQCCLQLKRYAEGLKWCDYGIRLKNSDPALVKLRTELVQGQKLEERNKRKAEIAEKKEQASINELVNALRIRSIATGIKGKRDGGKTTLDLSSIEPCHPAAIGKRVHLVGDALVWPVLFLYPEYGETDFVQEFHEDSCFMDHLQMMFEESPLWDLEKKYNPTSIRMYYEHRESGKLYVVDPNCSLKEVLSQKTYFFFTCISFLCVSYYCVFFFKGTSFKAERLDSSVW</sequence>
<dbReference type="InterPro" id="IPR019734">
    <property type="entry name" value="TPR_rpt"/>
</dbReference>
<comment type="similarity">
    <text evidence="3">Belongs to the TTC4 family.</text>
</comment>
<dbReference type="Pfam" id="PF18972">
    <property type="entry name" value="Wheel"/>
    <property type="match status" value="1"/>
</dbReference>
<dbReference type="EMBL" id="GDIP01243009">
    <property type="protein sequence ID" value="JAI80392.1"/>
    <property type="molecule type" value="Transcribed_RNA"/>
</dbReference>
<evidence type="ECO:0000256" key="1">
    <source>
        <dbReference type="ARBA" id="ARBA00022737"/>
    </source>
</evidence>
<dbReference type="OrthoDB" id="420195at2759"/>
<dbReference type="PANTHER" id="PTHR46035:SF1">
    <property type="entry name" value="TETRATRICOPEPTIDE REPEAT PROTEIN 4"/>
    <property type="match status" value="1"/>
</dbReference>
<dbReference type="AlphaFoldDB" id="A0A0P5D426"/>
<reference evidence="4" key="2">
    <citation type="submission" date="2015-10" db="EMBL/GenBank/DDBJ databases">
        <authorList>
            <person name="Gilbert D.G."/>
        </authorList>
    </citation>
    <scope>NUCLEOTIDE SEQUENCE</scope>
</reference>
<dbReference type="GO" id="GO:0005829">
    <property type="term" value="C:cytosol"/>
    <property type="evidence" value="ECO:0007669"/>
    <property type="project" value="TreeGrafter"/>
</dbReference>
<dbReference type="GO" id="GO:0051879">
    <property type="term" value="F:Hsp90 protein binding"/>
    <property type="evidence" value="ECO:0007669"/>
    <property type="project" value="InterPro"/>
</dbReference>
<dbReference type="InterPro" id="IPR011990">
    <property type="entry name" value="TPR-like_helical_dom_sf"/>
</dbReference>
<evidence type="ECO:0000256" key="3">
    <source>
        <dbReference type="ARBA" id="ARBA00023602"/>
    </source>
</evidence>